<reference evidence="2 3" key="1">
    <citation type="journal article" date="2015" name="Genome Announc.">
        <title>Expanding the biotechnology potential of lactobacilli through comparative genomics of 213 strains and associated genera.</title>
        <authorList>
            <person name="Sun Z."/>
            <person name="Harris H.M."/>
            <person name="McCann A."/>
            <person name="Guo C."/>
            <person name="Argimon S."/>
            <person name="Zhang W."/>
            <person name="Yang X."/>
            <person name="Jeffery I.B."/>
            <person name="Cooney J.C."/>
            <person name="Kagawa T.F."/>
            <person name="Liu W."/>
            <person name="Song Y."/>
            <person name="Salvetti E."/>
            <person name="Wrobel A."/>
            <person name="Rasinkangas P."/>
            <person name="Parkhill J."/>
            <person name="Rea M.C."/>
            <person name="O'Sullivan O."/>
            <person name="Ritari J."/>
            <person name="Douillard F.P."/>
            <person name="Paul Ross R."/>
            <person name="Yang R."/>
            <person name="Briner A.E."/>
            <person name="Felis G.E."/>
            <person name="de Vos W.M."/>
            <person name="Barrangou R."/>
            <person name="Klaenhammer T.R."/>
            <person name="Caufield P.W."/>
            <person name="Cui Y."/>
            <person name="Zhang H."/>
            <person name="O'Toole P.W."/>
        </authorList>
    </citation>
    <scope>NUCLEOTIDE SEQUENCE [LARGE SCALE GENOMIC DNA]</scope>
    <source>
        <strain evidence="2 3">DSM 16043</strain>
    </source>
</reference>
<feature type="domain" description="DUF1829" evidence="1">
    <location>
        <begin position="3"/>
        <end position="42"/>
    </location>
</feature>
<evidence type="ECO:0000313" key="3">
    <source>
        <dbReference type="Proteomes" id="UP000051036"/>
    </source>
</evidence>
<sequence length="53" mass="6211">MRESQPNTDFAVIANNINHTVSSDFKSAFKNYDVPIYLWSEREDWLSSFQVVI</sequence>
<comment type="caution">
    <text evidence="2">The sequence shown here is derived from an EMBL/GenBank/DDBJ whole genome shotgun (WGS) entry which is preliminary data.</text>
</comment>
<keyword evidence="3" id="KW-1185">Reference proteome</keyword>
<evidence type="ECO:0000259" key="1">
    <source>
        <dbReference type="Pfam" id="PF08862"/>
    </source>
</evidence>
<dbReference type="EMBL" id="AZFM01000020">
    <property type="protein sequence ID" value="KRL89640.1"/>
    <property type="molecule type" value="Genomic_DNA"/>
</dbReference>
<dbReference type="InterPro" id="IPR014961">
    <property type="entry name" value="DUF1829"/>
</dbReference>
<dbReference type="Pfam" id="PF08862">
    <property type="entry name" value="DUF1829"/>
    <property type="match status" value="1"/>
</dbReference>
<dbReference type="Proteomes" id="UP000051036">
    <property type="component" value="Unassembled WGS sequence"/>
</dbReference>
<dbReference type="STRING" id="1423763.FC46_GL000743"/>
<organism evidence="2 3">
    <name type="scientific">Lactobacillus kalixensis DSM 16043</name>
    <dbReference type="NCBI Taxonomy" id="1423763"/>
    <lineage>
        <taxon>Bacteria</taxon>
        <taxon>Bacillati</taxon>
        <taxon>Bacillota</taxon>
        <taxon>Bacilli</taxon>
        <taxon>Lactobacillales</taxon>
        <taxon>Lactobacillaceae</taxon>
        <taxon>Lactobacillus</taxon>
    </lineage>
</organism>
<gene>
    <name evidence="2" type="ORF">FC46_GL000743</name>
</gene>
<name>A0A0R1UF87_9LACO</name>
<dbReference type="PATRIC" id="fig|1423763.3.peg.750"/>
<evidence type="ECO:0000313" key="2">
    <source>
        <dbReference type="EMBL" id="KRL89640.1"/>
    </source>
</evidence>
<proteinExistence type="predicted"/>
<accession>A0A0R1UF87</accession>
<dbReference type="AlphaFoldDB" id="A0A0R1UF87"/>
<protein>
    <recommendedName>
        <fullName evidence="1">DUF1829 domain-containing protein</fullName>
    </recommendedName>
</protein>